<dbReference type="EMBL" id="RJKE01000001">
    <property type="protein sequence ID" value="ROO84505.1"/>
    <property type="molecule type" value="Genomic_DNA"/>
</dbReference>
<dbReference type="PANTHER" id="PTHR34853:SF1">
    <property type="entry name" value="LIPASE 5"/>
    <property type="match status" value="1"/>
</dbReference>
<dbReference type="Gene3D" id="1.10.260.130">
    <property type="match status" value="1"/>
</dbReference>
<feature type="chain" id="PRO_5039026554" evidence="1">
    <location>
        <begin position="35"/>
        <end position="447"/>
    </location>
</feature>
<name>A0A3N1CTG0_9ACTN</name>
<dbReference type="GO" id="GO:0016042">
    <property type="term" value="P:lipid catabolic process"/>
    <property type="evidence" value="ECO:0007669"/>
    <property type="project" value="InterPro"/>
</dbReference>
<reference evidence="2 3" key="1">
    <citation type="submission" date="2018-11" db="EMBL/GenBank/DDBJ databases">
        <title>Sequencing the genomes of 1000 actinobacteria strains.</title>
        <authorList>
            <person name="Klenk H.-P."/>
        </authorList>
    </citation>
    <scope>NUCLEOTIDE SEQUENCE [LARGE SCALE GENOMIC DNA]</scope>
    <source>
        <strain evidence="2 3">DSM 44254</strain>
    </source>
</reference>
<dbReference type="Pfam" id="PF03583">
    <property type="entry name" value="LIP"/>
    <property type="match status" value="1"/>
</dbReference>
<dbReference type="PANTHER" id="PTHR34853">
    <property type="match status" value="1"/>
</dbReference>
<protein>
    <submittedName>
        <fullName evidence="2">Secretory lipase</fullName>
    </submittedName>
</protein>
<dbReference type="PIRSF" id="PIRSF029171">
    <property type="entry name" value="Esterase_LipA"/>
    <property type="match status" value="1"/>
</dbReference>
<dbReference type="InterPro" id="IPR029058">
    <property type="entry name" value="AB_hydrolase_fold"/>
</dbReference>
<evidence type="ECO:0000256" key="1">
    <source>
        <dbReference type="SAM" id="SignalP"/>
    </source>
</evidence>
<gene>
    <name evidence="2" type="ORF">EDD29_2032</name>
</gene>
<keyword evidence="3" id="KW-1185">Reference proteome</keyword>
<organism evidence="2 3">
    <name type="scientific">Actinocorallia herbida</name>
    <dbReference type="NCBI Taxonomy" id="58109"/>
    <lineage>
        <taxon>Bacteria</taxon>
        <taxon>Bacillati</taxon>
        <taxon>Actinomycetota</taxon>
        <taxon>Actinomycetes</taxon>
        <taxon>Streptosporangiales</taxon>
        <taxon>Thermomonosporaceae</taxon>
        <taxon>Actinocorallia</taxon>
    </lineage>
</organism>
<keyword evidence="1" id="KW-0732">Signal</keyword>
<proteinExistence type="predicted"/>
<dbReference type="Gene3D" id="3.40.50.1820">
    <property type="entry name" value="alpha/beta hydrolase"/>
    <property type="match status" value="1"/>
</dbReference>
<dbReference type="OrthoDB" id="9798122at2"/>
<evidence type="ECO:0000313" key="2">
    <source>
        <dbReference type="EMBL" id="ROO84505.1"/>
    </source>
</evidence>
<dbReference type="GO" id="GO:0004806">
    <property type="term" value="F:triacylglycerol lipase activity"/>
    <property type="evidence" value="ECO:0007669"/>
    <property type="project" value="InterPro"/>
</dbReference>
<sequence>MEMSSSSAVSRVRIPVAGVAAVALLAGLPAASAAADERTISRGVEIPAFYDPPKRLPEHNGAIIRKQPLKLALDQPDIDEPLPGRATRIMYRSTDARGKAVAVTGAYIAPDKAWTGPGPQPLVALASGTMGQGDQCAPSLSLENPLIVGDNTISFGYENLALLKLLKTGVAVVVTDYVGLGGTDRLHTYVDRLDEAHALLDAARAALRLPGTKLTKNSAIGLYGYSQGGGASGAAAELAPDYAPELKLAGAYVGAPPANLSEVIYGIDGSALAGALAWSINGFAQGSPVVKKAIDKNVNKAGKAALKDLSTMCVGDAILKYGFAESKKWTKDGRSLTRIISADPSLKKVLARQRIGRLKPRVPVRVTTGIRDDIVVHGQARRLASDWCAKGAKVVYNPVDLPDLGNKLLTNHLAPLLTDQETAISWLTDRLKGKGVKSNCAKIPYQP</sequence>
<dbReference type="AlphaFoldDB" id="A0A3N1CTG0"/>
<dbReference type="Proteomes" id="UP000272400">
    <property type="component" value="Unassembled WGS sequence"/>
</dbReference>
<accession>A0A3N1CTG0</accession>
<comment type="caution">
    <text evidence="2">The sequence shown here is derived from an EMBL/GenBank/DDBJ whole genome shotgun (WGS) entry which is preliminary data.</text>
</comment>
<feature type="signal peptide" evidence="1">
    <location>
        <begin position="1"/>
        <end position="34"/>
    </location>
</feature>
<evidence type="ECO:0000313" key="3">
    <source>
        <dbReference type="Proteomes" id="UP000272400"/>
    </source>
</evidence>
<dbReference type="RefSeq" id="WP_123664115.1">
    <property type="nucleotide sequence ID" value="NZ_RJKE01000001.1"/>
</dbReference>
<dbReference type="SUPFAM" id="SSF53474">
    <property type="entry name" value="alpha/beta-Hydrolases"/>
    <property type="match status" value="1"/>
</dbReference>
<dbReference type="InterPro" id="IPR005152">
    <property type="entry name" value="Lipase_secreted"/>
</dbReference>